<gene>
    <name evidence="1" type="ORF">HZY85_07480</name>
</gene>
<name>A0ABX2T4T7_9BACL</name>
<comment type="caution">
    <text evidence="1">The sequence shown here is derived from an EMBL/GenBank/DDBJ whole genome shotgun (WGS) entry which is preliminary data.</text>
</comment>
<sequence length="83" mass="9827">MFKYNRNLIIDNILKKDINYDFEEIDDQYVIENTLKSNYELRTLSSDEAALFKLNFEKNKNINYDQLSKLSSGVLVIEVQNDN</sequence>
<dbReference type="EMBL" id="JACBYF010000022">
    <property type="protein sequence ID" value="NYS48011.1"/>
    <property type="molecule type" value="Genomic_DNA"/>
</dbReference>
<accession>A0ABX2T4T7</accession>
<dbReference type="Proteomes" id="UP000531840">
    <property type="component" value="Unassembled WGS sequence"/>
</dbReference>
<keyword evidence="2" id="KW-1185">Reference proteome</keyword>
<protein>
    <submittedName>
        <fullName evidence="1">Uncharacterized protein</fullName>
    </submittedName>
</protein>
<proteinExistence type="predicted"/>
<dbReference type="RefSeq" id="WP_179941794.1">
    <property type="nucleotide sequence ID" value="NZ_JACBYF010000022.1"/>
</dbReference>
<organism evidence="1 2">
    <name type="scientific">Gemelliphila palaticanis</name>
    <dbReference type="NCBI Taxonomy" id="81950"/>
    <lineage>
        <taxon>Bacteria</taxon>
        <taxon>Bacillati</taxon>
        <taxon>Bacillota</taxon>
        <taxon>Bacilli</taxon>
        <taxon>Bacillales</taxon>
        <taxon>Gemellaceae</taxon>
        <taxon>Gemelliphila</taxon>
    </lineage>
</organism>
<evidence type="ECO:0000313" key="1">
    <source>
        <dbReference type="EMBL" id="NYS48011.1"/>
    </source>
</evidence>
<reference evidence="1 2" key="1">
    <citation type="submission" date="2020-07" db="EMBL/GenBank/DDBJ databases">
        <title>MOT database genomes.</title>
        <authorList>
            <person name="Joseph S."/>
            <person name="Aduse-Opoku J."/>
            <person name="Hashim A."/>
            <person name="Wade W."/>
            <person name="Curtis M."/>
        </authorList>
    </citation>
    <scope>NUCLEOTIDE SEQUENCE [LARGE SCALE GENOMIC DNA]</scope>
    <source>
        <strain evidence="1 2">CIP 106318</strain>
    </source>
</reference>
<evidence type="ECO:0000313" key="2">
    <source>
        <dbReference type="Proteomes" id="UP000531840"/>
    </source>
</evidence>